<feature type="compositionally biased region" description="Basic residues" evidence="1">
    <location>
        <begin position="498"/>
        <end position="516"/>
    </location>
</feature>
<feature type="compositionally biased region" description="Polar residues" evidence="1">
    <location>
        <begin position="637"/>
        <end position="658"/>
    </location>
</feature>
<evidence type="ECO:0000259" key="3">
    <source>
        <dbReference type="Pfam" id="PF23865"/>
    </source>
</evidence>
<evidence type="ECO:0000313" key="5">
    <source>
        <dbReference type="Proteomes" id="UP000481861"/>
    </source>
</evidence>
<gene>
    <name evidence="4" type="ORF">BDV95DRAFT_574253</name>
</gene>
<evidence type="ECO:0000259" key="2">
    <source>
        <dbReference type="Pfam" id="PF22974"/>
    </source>
</evidence>
<proteinExistence type="predicted"/>
<name>A0A7C8M8H5_9PLEO</name>
<feature type="compositionally biased region" description="Polar residues" evidence="1">
    <location>
        <begin position="585"/>
        <end position="620"/>
    </location>
</feature>
<feature type="domain" description="DUF7223" evidence="3">
    <location>
        <begin position="219"/>
        <end position="480"/>
    </location>
</feature>
<reference evidence="4 5" key="1">
    <citation type="submission" date="2020-01" db="EMBL/GenBank/DDBJ databases">
        <authorList>
            <consortium name="DOE Joint Genome Institute"/>
            <person name="Haridas S."/>
            <person name="Albert R."/>
            <person name="Binder M."/>
            <person name="Bloem J."/>
            <person name="Labutti K."/>
            <person name="Salamov A."/>
            <person name="Andreopoulos B."/>
            <person name="Baker S.E."/>
            <person name="Barry K."/>
            <person name="Bills G."/>
            <person name="Bluhm B.H."/>
            <person name="Cannon C."/>
            <person name="Castanera R."/>
            <person name="Culley D.E."/>
            <person name="Daum C."/>
            <person name="Ezra D."/>
            <person name="Gonzalez J.B."/>
            <person name="Henrissat B."/>
            <person name="Kuo A."/>
            <person name="Liang C."/>
            <person name="Lipzen A."/>
            <person name="Lutzoni F."/>
            <person name="Magnuson J."/>
            <person name="Mondo S."/>
            <person name="Nolan M."/>
            <person name="Ohm R."/>
            <person name="Pangilinan J."/>
            <person name="Park H.-J.H."/>
            <person name="Ramirez L."/>
            <person name="Alfaro M."/>
            <person name="Sun H."/>
            <person name="Tritt A."/>
            <person name="Yoshinaga Y."/>
            <person name="Zwiers L.-H.L."/>
            <person name="Turgeon B.G."/>
            <person name="Goodwin S.B."/>
            <person name="Spatafora J.W."/>
            <person name="Crous P.W."/>
            <person name="Grigoriev I.V."/>
        </authorList>
    </citation>
    <scope>NUCLEOTIDE SEQUENCE [LARGE SCALE GENOMIC DNA]</scope>
    <source>
        <strain evidence="4 5">CBS 611.86</strain>
    </source>
</reference>
<sequence length="1062" mass="116064">MHTTFAMARLPILALSLVSYILLFITTLSIASEVPEVELLPLNKHGKRSSFRKRMEDPEEGLGGLDLQNTGIFLWGVGASSTLMMANLTLDFAREHEAIIDMDDFAGLVKSIDCTAPDLSLDFKDEKSYAYAKEAWNWVNSDANYTFLLVASAEACEPDSRRQPFLVTDLDFDEANNKVLMRAEQKLWEDVAESYSFKITNEPLPLDGPVRAKRDGSTLNLKHDFSRRLFDINSKGLDIGVSCSKCGTEGSVLVDFDIEKKWKVPAGASMQITPQNVAASIELALHLSGKLTSAYSPGDVNVVSVPITGINVGDVFKIGVFLTVDLGFEIDEWSGSAQASMGARMAIPNSSNLKINLFGKGDHAMSGWVPQFSKIPPSLSAKVEGSAEAYAQAGVEISAKGLKQGFTVGLDMKMPYIRADFSAMANSKGVCGTKKTLGVDVQADIGAELLASAAKGDDPPFWSYTLFDKTLGTLIDKCYPFGPENAATGGGGDPAPPRKTKKPKSKTRKASKKPTHPKTSAPAKTAKPITAKSKKPRPTNPKSTKTTKPKATTPPKTTDNPKPSDRSSHGPSASRKPTEVDKSSRTPTASPKSTNKPVSKSSSTLAEGSITTSNSGSSKPVSTSVDSTRSSSIVLSNTTSTRKVGTPNTIRTLSNDPPSDTSVASSLQSSVISSLLSASPSSTSSTLDRCGSATGTQGAAACQKTTPCEVSDPEQVDSEEILSRVKRSGYANSRSMKIEKRARKKGKPCSGAYAQFELESDPYPVNGELDSSVPAYGWLPQNNVCEYRWQSGTKRDSSPTSSYDSEHVMEWQLVTDFFTKMNLKGGLKYQHPDPKEGDDSKVDFCTYWIESWSLPETDTFTLPGSSAKLDPWQHLRAAYPSTRNHREEMIALQKAVNNGPKARMFSDKDPIWNEDKMKKLAESDQEADWNKVLARLRLALGAQKYLTEPNVITIFKDQTSRMGIVLDELDNAMTSHPRKEGTTEYHPWKPQNLLVEWNMFLDEKWIKATEKHELFMTTWIQKLNDAHCQSKGAKSTINVEFCERWGKLDAEYGKVSAFSKPF</sequence>
<accession>A0A7C8M8H5</accession>
<evidence type="ECO:0000313" key="4">
    <source>
        <dbReference type="EMBL" id="KAF2870621.1"/>
    </source>
</evidence>
<dbReference type="Pfam" id="PF22974">
    <property type="entry name" value="DUF7029"/>
    <property type="match status" value="1"/>
</dbReference>
<feature type="compositionally biased region" description="Low complexity" evidence="1">
    <location>
        <begin position="621"/>
        <end position="636"/>
    </location>
</feature>
<dbReference type="Pfam" id="PF23865">
    <property type="entry name" value="DUF7223"/>
    <property type="match status" value="1"/>
</dbReference>
<dbReference type="EMBL" id="JAADJZ010000013">
    <property type="protein sequence ID" value="KAF2870621.1"/>
    <property type="molecule type" value="Genomic_DNA"/>
</dbReference>
<feature type="compositionally biased region" description="Low complexity" evidence="1">
    <location>
        <begin position="659"/>
        <end position="687"/>
    </location>
</feature>
<evidence type="ECO:0000256" key="1">
    <source>
        <dbReference type="SAM" id="MobiDB-lite"/>
    </source>
</evidence>
<dbReference type="AlphaFoldDB" id="A0A7C8M8H5"/>
<feature type="compositionally biased region" description="Low complexity" evidence="1">
    <location>
        <begin position="540"/>
        <end position="561"/>
    </location>
</feature>
<dbReference type="OrthoDB" id="160645at2759"/>
<dbReference type="InterPro" id="IPR055647">
    <property type="entry name" value="DUF7223"/>
</dbReference>
<dbReference type="Proteomes" id="UP000481861">
    <property type="component" value="Unassembled WGS sequence"/>
</dbReference>
<feature type="domain" description="DUF7029" evidence="2">
    <location>
        <begin position="94"/>
        <end position="195"/>
    </location>
</feature>
<comment type="caution">
    <text evidence="4">The sequence shown here is derived from an EMBL/GenBank/DDBJ whole genome shotgun (WGS) entry which is preliminary data.</text>
</comment>
<protein>
    <submittedName>
        <fullName evidence="4">Uncharacterized protein</fullName>
    </submittedName>
</protein>
<feature type="region of interest" description="Disordered" evidence="1">
    <location>
        <begin position="486"/>
        <end position="698"/>
    </location>
</feature>
<keyword evidence="5" id="KW-1185">Reference proteome</keyword>
<organism evidence="4 5">
    <name type="scientific">Massariosphaeria phaeospora</name>
    <dbReference type="NCBI Taxonomy" id="100035"/>
    <lineage>
        <taxon>Eukaryota</taxon>
        <taxon>Fungi</taxon>
        <taxon>Dikarya</taxon>
        <taxon>Ascomycota</taxon>
        <taxon>Pezizomycotina</taxon>
        <taxon>Dothideomycetes</taxon>
        <taxon>Pleosporomycetidae</taxon>
        <taxon>Pleosporales</taxon>
        <taxon>Pleosporales incertae sedis</taxon>
        <taxon>Massariosphaeria</taxon>
    </lineage>
</organism>
<dbReference type="InterPro" id="IPR054293">
    <property type="entry name" value="DUF7029"/>
</dbReference>
<feature type="compositionally biased region" description="Low complexity" evidence="1">
    <location>
        <begin position="517"/>
        <end position="531"/>
    </location>
</feature>